<dbReference type="PANTHER" id="PTHR33392">
    <property type="entry name" value="POLYISOPRENYL-TEICHOIC ACID--PEPTIDOGLYCAN TEICHOIC ACID TRANSFERASE TAGU"/>
    <property type="match status" value="1"/>
</dbReference>
<sequence>MVDNVQHRKKTHPVRNTVLVLILLLIIGGLAYGMSRYRSLKNSVNSSFKASGLTKERNVTSQLSSKKPISILLLGTDTGSFGRSDRGRTDSMMVVTINPKTNKTTVTSVPRDTAVSIPGYTSDSPSKINAAYAWGGTKTTIKTVQKMLNIPIDFYALVNLGGLKKVVNKVGGVDVTPTLSFSNLGYTFKKGIKTHMNGKKALAYVDMRYKDPQGDYGRQTRQRSVLMAIVHKTGSVSALLNQEFIDSISSETQTDLTFDDLTMIAKDYRTATKNVKQTHLQGAGKELNDQSMEVMKKSELQRVTNFIRNGLSLSYKKTGSIAVFSRTNSKSKSRSSSSSSTGTNATTANSGTNNSDYGYGY</sequence>
<comment type="similarity">
    <text evidence="1">Belongs to the LytR/CpsA/Psr (LCP) family.</text>
</comment>
<feature type="region of interest" description="Disordered" evidence="2">
    <location>
        <begin position="326"/>
        <end position="361"/>
    </location>
</feature>
<evidence type="ECO:0000313" key="5">
    <source>
        <dbReference type="Proteomes" id="UP000217918"/>
    </source>
</evidence>
<evidence type="ECO:0000259" key="3">
    <source>
        <dbReference type="Pfam" id="PF03816"/>
    </source>
</evidence>
<comment type="caution">
    <text evidence="4">The sequence shown here is derived from an EMBL/GenBank/DDBJ whole genome shotgun (WGS) entry which is preliminary data.</text>
</comment>
<gene>
    <name evidence="4" type="ORF">CNR29_09540</name>
</gene>
<dbReference type="Pfam" id="PF03816">
    <property type="entry name" value="LytR_cpsA_psr"/>
    <property type="match status" value="1"/>
</dbReference>
<dbReference type="RefSeq" id="WP_096110227.1">
    <property type="nucleotide sequence ID" value="NZ_NVYO01000001.1"/>
</dbReference>
<protein>
    <submittedName>
        <fullName evidence="4">LytR family transcriptional regulator</fullName>
    </submittedName>
</protein>
<dbReference type="PANTHER" id="PTHR33392:SF6">
    <property type="entry name" value="POLYISOPRENYL-TEICHOIC ACID--PEPTIDOGLYCAN TEICHOIC ACID TRANSFERASE TAGU"/>
    <property type="match status" value="1"/>
</dbReference>
<dbReference type="Proteomes" id="UP000217918">
    <property type="component" value="Unassembled WGS sequence"/>
</dbReference>
<dbReference type="Gene3D" id="3.40.630.190">
    <property type="entry name" value="LCP protein"/>
    <property type="match status" value="1"/>
</dbReference>
<proteinExistence type="inferred from homology"/>
<dbReference type="NCBIfam" id="TIGR00350">
    <property type="entry name" value="lytR_cpsA_psr"/>
    <property type="match status" value="1"/>
</dbReference>
<name>A0A2A3TZL9_LEVBR</name>
<reference evidence="4 5" key="1">
    <citation type="submission" date="2017-09" db="EMBL/GenBank/DDBJ databases">
        <title>Genome sequence of Lactobacillus brevis D7.</title>
        <authorList>
            <person name="Kwon M.-S."/>
            <person name="Lim S.K."/>
            <person name="Choi H.-J."/>
        </authorList>
    </citation>
    <scope>NUCLEOTIDE SEQUENCE [LARGE SCALE GENOMIC DNA]</scope>
    <source>
        <strain evidence="4 5">D7</strain>
    </source>
</reference>
<dbReference type="EMBL" id="NVYO01000001">
    <property type="protein sequence ID" value="PBQ24241.1"/>
    <property type="molecule type" value="Genomic_DNA"/>
</dbReference>
<evidence type="ECO:0000256" key="2">
    <source>
        <dbReference type="SAM" id="MobiDB-lite"/>
    </source>
</evidence>
<feature type="compositionally biased region" description="Low complexity" evidence="2">
    <location>
        <begin position="326"/>
        <end position="355"/>
    </location>
</feature>
<dbReference type="InterPro" id="IPR050922">
    <property type="entry name" value="LytR/CpsA/Psr_CW_biosynth"/>
</dbReference>
<feature type="domain" description="Cell envelope-related transcriptional attenuator" evidence="3">
    <location>
        <begin position="88"/>
        <end position="233"/>
    </location>
</feature>
<accession>A0A2A3TZL9</accession>
<dbReference type="AlphaFoldDB" id="A0A2A3TZL9"/>
<dbReference type="InterPro" id="IPR004474">
    <property type="entry name" value="LytR_CpsA_psr"/>
</dbReference>
<organism evidence="4 5">
    <name type="scientific">Levilactobacillus brevis</name>
    <name type="common">Lactobacillus brevis</name>
    <dbReference type="NCBI Taxonomy" id="1580"/>
    <lineage>
        <taxon>Bacteria</taxon>
        <taxon>Bacillati</taxon>
        <taxon>Bacillota</taxon>
        <taxon>Bacilli</taxon>
        <taxon>Lactobacillales</taxon>
        <taxon>Lactobacillaceae</taxon>
        <taxon>Levilactobacillus</taxon>
    </lineage>
</organism>
<evidence type="ECO:0000313" key="4">
    <source>
        <dbReference type="EMBL" id="PBQ24241.1"/>
    </source>
</evidence>
<evidence type="ECO:0000256" key="1">
    <source>
        <dbReference type="ARBA" id="ARBA00006068"/>
    </source>
</evidence>